<evidence type="ECO:0000313" key="3">
    <source>
        <dbReference type="Proteomes" id="UP000016924"/>
    </source>
</evidence>
<feature type="region of interest" description="Disordered" evidence="1">
    <location>
        <begin position="133"/>
        <end position="163"/>
    </location>
</feature>
<dbReference type="STRING" id="1168221.R7YHQ7"/>
<dbReference type="OMA" id="CLFVTET"/>
<name>R7YHQ7_CONA1</name>
<evidence type="ECO:0000313" key="2">
    <source>
        <dbReference type="EMBL" id="EON61442.1"/>
    </source>
</evidence>
<dbReference type="Proteomes" id="UP000016924">
    <property type="component" value="Unassembled WGS sequence"/>
</dbReference>
<dbReference type="GeneID" id="19897968"/>
<dbReference type="eggNOG" id="KOG0504">
    <property type="taxonomic scope" value="Eukaryota"/>
</dbReference>
<proteinExistence type="predicted"/>
<dbReference type="EMBL" id="JH767555">
    <property type="protein sequence ID" value="EON61442.1"/>
    <property type="molecule type" value="Genomic_DNA"/>
</dbReference>
<reference evidence="3" key="1">
    <citation type="submission" date="2012-06" db="EMBL/GenBank/DDBJ databases">
        <title>The genome sequence of Coniosporium apollinis CBS 100218.</title>
        <authorList>
            <consortium name="The Broad Institute Genome Sequencing Platform"/>
            <person name="Cuomo C."/>
            <person name="Gorbushina A."/>
            <person name="Noack S."/>
            <person name="Walker B."/>
            <person name="Young S.K."/>
            <person name="Zeng Q."/>
            <person name="Gargeya S."/>
            <person name="Fitzgerald M."/>
            <person name="Haas B."/>
            <person name="Abouelleil A."/>
            <person name="Alvarado L."/>
            <person name="Arachchi H.M."/>
            <person name="Berlin A.M."/>
            <person name="Chapman S.B."/>
            <person name="Goldberg J."/>
            <person name="Griggs A."/>
            <person name="Gujja S."/>
            <person name="Hansen M."/>
            <person name="Howarth C."/>
            <person name="Imamovic A."/>
            <person name="Larimer J."/>
            <person name="McCowan C."/>
            <person name="Montmayeur A."/>
            <person name="Murphy C."/>
            <person name="Neiman D."/>
            <person name="Pearson M."/>
            <person name="Priest M."/>
            <person name="Roberts A."/>
            <person name="Saif S."/>
            <person name="Shea T."/>
            <person name="Sisk P."/>
            <person name="Sykes S."/>
            <person name="Wortman J."/>
            <person name="Nusbaum C."/>
            <person name="Birren B."/>
        </authorList>
    </citation>
    <scope>NUCLEOTIDE SEQUENCE [LARGE SCALE GENOMIC DNA]</scope>
    <source>
        <strain evidence="3">CBS 100218</strain>
    </source>
</reference>
<sequence>MAGQQPAPTISRLLNLVPDAPEQVLSLLSAHPHLASEQDGHGYSLLHAAASYSHLPLLRALVQAYHVSPDITDEDNETPLFVVESPAVAECLVTELGANVSWRNDEDQTAEEKIEAEGDWPLVAAYLRSAAGGGNADASAPAATAPSENGVDGVRVPPPLPPNVRIDMSTVEASSIDESEAPDPEFRRRIEELAARDDFQGEEGQRQLRELVTDAVTGLAADGQRRDVRRRVG</sequence>
<feature type="compositionally biased region" description="Low complexity" evidence="1">
    <location>
        <begin position="136"/>
        <end position="147"/>
    </location>
</feature>
<dbReference type="RefSeq" id="XP_007776759.1">
    <property type="nucleotide sequence ID" value="XM_007778569.1"/>
</dbReference>
<dbReference type="InterPro" id="IPR002110">
    <property type="entry name" value="Ankyrin_rpt"/>
</dbReference>
<dbReference type="Pfam" id="PF13857">
    <property type="entry name" value="Ank_5"/>
    <property type="match status" value="1"/>
</dbReference>
<dbReference type="SUPFAM" id="SSF48403">
    <property type="entry name" value="Ankyrin repeat"/>
    <property type="match status" value="1"/>
</dbReference>
<gene>
    <name evidence="2" type="ORF">W97_00657</name>
</gene>
<dbReference type="InterPro" id="IPR036770">
    <property type="entry name" value="Ankyrin_rpt-contain_sf"/>
</dbReference>
<dbReference type="HOGENOM" id="CLU_078327_0_0_1"/>
<dbReference type="Gene3D" id="1.25.40.20">
    <property type="entry name" value="Ankyrin repeat-containing domain"/>
    <property type="match status" value="1"/>
</dbReference>
<keyword evidence="3" id="KW-1185">Reference proteome</keyword>
<accession>R7YHQ7</accession>
<dbReference type="AlphaFoldDB" id="R7YHQ7"/>
<evidence type="ECO:0000256" key="1">
    <source>
        <dbReference type="SAM" id="MobiDB-lite"/>
    </source>
</evidence>
<dbReference type="OrthoDB" id="19174at2759"/>
<evidence type="ECO:0008006" key="4">
    <source>
        <dbReference type="Google" id="ProtNLM"/>
    </source>
</evidence>
<protein>
    <recommendedName>
        <fullName evidence="4">Ankyrin repeat protein</fullName>
    </recommendedName>
</protein>
<organism evidence="2 3">
    <name type="scientific">Coniosporium apollinis (strain CBS 100218)</name>
    <name type="common">Rock-inhabiting black yeast</name>
    <dbReference type="NCBI Taxonomy" id="1168221"/>
    <lineage>
        <taxon>Eukaryota</taxon>
        <taxon>Fungi</taxon>
        <taxon>Dikarya</taxon>
        <taxon>Ascomycota</taxon>
        <taxon>Pezizomycotina</taxon>
        <taxon>Dothideomycetes</taxon>
        <taxon>Dothideomycetes incertae sedis</taxon>
        <taxon>Coniosporium</taxon>
    </lineage>
</organism>